<proteinExistence type="predicted"/>
<name>A0AAN7WWB0_ELEMC</name>
<gene>
    <name evidence="2" type="ORF">PBY51_013890</name>
</gene>
<organism evidence="2 3">
    <name type="scientific">Eleginops maclovinus</name>
    <name type="common">Patagonian blennie</name>
    <name type="synonym">Eleginus maclovinus</name>
    <dbReference type="NCBI Taxonomy" id="56733"/>
    <lineage>
        <taxon>Eukaryota</taxon>
        <taxon>Metazoa</taxon>
        <taxon>Chordata</taxon>
        <taxon>Craniata</taxon>
        <taxon>Vertebrata</taxon>
        <taxon>Euteleostomi</taxon>
        <taxon>Actinopterygii</taxon>
        <taxon>Neopterygii</taxon>
        <taxon>Teleostei</taxon>
        <taxon>Neoteleostei</taxon>
        <taxon>Acanthomorphata</taxon>
        <taxon>Eupercaria</taxon>
        <taxon>Perciformes</taxon>
        <taxon>Notothenioidei</taxon>
        <taxon>Eleginopidae</taxon>
        <taxon>Eleginops</taxon>
    </lineage>
</organism>
<feature type="region of interest" description="Disordered" evidence="1">
    <location>
        <begin position="40"/>
        <end position="75"/>
    </location>
</feature>
<feature type="compositionally biased region" description="Basic residues" evidence="1">
    <location>
        <begin position="49"/>
        <end position="60"/>
    </location>
</feature>
<reference evidence="2 3" key="1">
    <citation type="journal article" date="2023" name="Genes (Basel)">
        <title>Chromosome-Level Genome Assembly and Circadian Gene Repertoire of the Patagonia Blennie Eleginops maclovinus-The Closest Ancestral Proxy of Antarctic Cryonotothenioids.</title>
        <authorList>
            <person name="Cheng C.C."/>
            <person name="Rivera-Colon A.G."/>
            <person name="Minhas B.F."/>
            <person name="Wilson L."/>
            <person name="Rayamajhi N."/>
            <person name="Vargas-Chacoff L."/>
            <person name="Catchen J.M."/>
        </authorList>
    </citation>
    <scope>NUCLEOTIDE SEQUENCE [LARGE SCALE GENOMIC DNA]</scope>
    <source>
        <strain evidence="2">JMC-PN-2008</strain>
    </source>
</reference>
<sequence>MSRSRVHISVQTEAASCCIPQIIIMFKHHHLLRHCCSSNEEKEKEKKRLSVRNAAPKKKVPLGCEGPTKSAKMQE</sequence>
<evidence type="ECO:0000256" key="1">
    <source>
        <dbReference type="SAM" id="MobiDB-lite"/>
    </source>
</evidence>
<keyword evidence="3" id="KW-1185">Reference proteome</keyword>
<evidence type="ECO:0000313" key="2">
    <source>
        <dbReference type="EMBL" id="KAK5849564.1"/>
    </source>
</evidence>
<dbReference type="Proteomes" id="UP001346869">
    <property type="component" value="Unassembled WGS sequence"/>
</dbReference>
<dbReference type="EMBL" id="JAUZQC010000023">
    <property type="protein sequence ID" value="KAK5849564.1"/>
    <property type="molecule type" value="Genomic_DNA"/>
</dbReference>
<accession>A0AAN7WWB0</accession>
<comment type="caution">
    <text evidence="2">The sequence shown here is derived from an EMBL/GenBank/DDBJ whole genome shotgun (WGS) entry which is preliminary data.</text>
</comment>
<dbReference type="AlphaFoldDB" id="A0AAN7WWB0"/>
<reference evidence="2 3" key="2">
    <citation type="journal article" date="2023" name="Mol. Biol. Evol.">
        <title>Genomics of Secondarily Temperate Adaptation in the Only Non-Antarctic Icefish.</title>
        <authorList>
            <person name="Rivera-Colon A.G."/>
            <person name="Rayamajhi N."/>
            <person name="Minhas B.F."/>
            <person name="Madrigal G."/>
            <person name="Bilyk K.T."/>
            <person name="Yoon V."/>
            <person name="Hune M."/>
            <person name="Gregory S."/>
            <person name="Cheng C.H.C."/>
            <person name="Catchen J.M."/>
        </authorList>
    </citation>
    <scope>NUCLEOTIDE SEQUENCE [LARGE SCALE GENOMIC DNA]</scope>
    <source>
        <strain evidence="2">JMC-PN-2008</strain>
    </source>
</reference>
<protein>
    <submittedName>
        <fullName evidence="2">Uncharacterized protein</fullName>
    </submittedName>
</protein>
<evidence type="ECO:0000313" key="3">
    <source>
        <dbReference type="Proteomes" id="UP001346869"/>
    </source>
</evidence>